<dbReference type="SUPFAM" id="SSF55961">
    <property type="entry name" value="Bet v1-like"/>
    <property type="match status" value="1"/>
</dbReference>
<organism evidence="1 2">
    <name type="scientific">Oceanobacillus limi</name>
    <dbReference type="NCBI Taxonomy" id="930131"/>
    <lineage>
        <taxon>Bacteria</taxon>
        <taxon>Bacillati</taxon>
        <taxon>Bacillota</taxon>
        <taxon>Bacilli</taxon>
        <taxon>Bacillales</taxon>
        <taxon>Bacillaceae</taxon>
        <taxon>Oceanobacillus</taxon>
    </lineage>
</organism>
<dbReference type="Proteomes" id="UP000198618">
    <property type="component" value="Unassembled WGS sequence"/>
</dbReference>
<dbReference type="InterPro" id="IPR023393">
    <property type="entry name" value="START-like_dom_sf"/>
</dbReference>
<dbReference type="Gene3D" id="3.30.530.20">
    <property type="match status" value="1"/>
</dbReference>
<dbReference type="AlphaFoldDB" id="A0A1I0AYC1"/>
<protein>
    <recommendedName>
        <fullName evidence="3">Polyketide cyclase / dehydrase and lipid transport</fullName>
    </recommendedName>
</protein>
<accession>A0A1I0AYC1</accession>
<dbReference type="CDD" id="cd07812">
    <property type="entry name" value="SRPBCC"/>
    <property type="match status" value="1"/>
</dbReference>
<evidence type="ECO:0000313" key="1">
    <source>
        <dbReference type="EMBL" id="SES99377.1"/>
    </source>
</evidence>
<dbReference type="STRING" id="930131.SAMN05216389_10491"/>
<name>A0A1I0AYC1_9BACI</name>
<gene>
    <name evidence="1" type="ORF">SAMN05216389_10491</name>
</gene>
<reference evidence="1 2" key="1">
    <citation type="submission" date="2016-10" db="EMBL/GenBank/DDBJ databases">
        <authorList>
            <person name="de Groot N.N."/>
        </authorList>
    </citation>
    <scope>NUCLEOTIDE SEQUENCE [LARGE SCALE GENOMIC DNA]</scope>
    <source>
        <strain evidence="1 2">IBRC-M 10780</strain>
    </source>
</reference>
<keyword evidence="2" id="KW-1185">Reference proteome</keyword>
<dbReference type="EMBL" id="FOHE01000004">
    <property type="protein sequence ID" value="SES99377.1"/>
    <property type="molecule type" value="Genomic_DNA"/>
</dbReference>
<evidence type="ECO:0000313" key="2">
    <source>
        <dbReference type="Proteomes" id="UP000198618"/>
    </source>
</evidence>
<proteinExistence type="predicted"/>
<sequence>MMREWKKAKNINAPIEHVWKFLDGSLEDMQKIMPNVIENEPIKETENGVGTIYRQKFKEGKKVQEYDVETLLYENTADHKKMKVGFTLANMFEITTTYEVEKLDEDKTYFVYSTTNKPLKWPAKLLMKLGGGDKVVVQFVERVKQVAESEIEANQ</sequence>
<evidence type="ECO:0008006" key="3">
    <source>
        <dbReference type="Google" id="ProtNLM"/>
    </source>
</evidence>